<dbReference type="EMBL" id="BGPR01249969">
    <property type="protein sequence ID" value="GBM38945.1"/>
    <property type="molecule type" value="Genomic_DNA"/>
</dbReference>
<evidence type="ECO:0000256" key="1">
    <source>
        <dbReference type="SAM" id="SignalP"/>
    </source>
</evidence>
<reference evidence="4 5" key="1">
    <citation type="journal article" date="2019" name="Sci. Rep.">
        <title>Orb-weaving spider Araneus ventricosus genome elucidates the spidroin gene catalogue.</title>
        <authorList>
            <person name="Kono N."/>
            <person name="Nakamura H."/>
            <person name="Ohtoshi R."/>
            <person name="Moran D.A.P."/>
            <person name="Shinohara A."/>
            <person name="Yoshida Y."/>
            <person name="Fujiwara M."/>
            <person name="Mori M."/>
            <person name="Tomita M."/>
            <person name="Arakawa K."/>
        </authorList>
    </citation>
    <scope>NUCLEOTIDE SEQUENCE [LARGE SCALE GENOMIC DNA]</scope>
</reference>
<gene>
    <name evidence="3" type="ORF">AVEN_129958_1</name>
    <name evidence="4" type="ORF">AVEN_171104_1</name>
    <name evidence="2" type="ORF">AVEN_75623_1</name>
</gene>
<accession>A0A4Y2FF68</accession>
<feature type="non-terminal residue" evidence="4">
    <location>
        <position position="74"/>
    </location>
</feature>
<feature type="chain" id="PRO_5036129121" description="Adult cuticle protein 1" evidence="1">
    <location>
        <begin position="18"/>
        <end position="74"/>
    </location>
</feature>
<evidence type="ECO:0000313" key="2">
    <source>
        <dbReference type="EMBL" id="GBM38823.1"/>
    </source>
</evidence>
<evidence type="ECO:0000313" key="3">
    <source>
        <dbReference type="EMBL" id="GBM38881.1"/>
    </source>
</evidence>
<name>A0A4Y2FF68_ARAVE</name>
<dbReference type="EMBL" id="BGPR01249952">
    <property type="protein sequence ID" value="GBM38881.1"/>
    <property type="molecule type" value="Genomic_DNA"/>
</dbReference>
<dbReference type="Proteomes" id="UP000499080">
    <property type="component" value="Unassembled WGS sequence"/>
</dbReference>
<evidence type="ECO:0000313" key="5">
    <source>
        <dbReference type="Proteomes" id="UP000499080"/>
    </source>
</evidence>
<protein>
    <recommendedName>
        <fullName evidence="6">Adult cuticle protein 1</fullName>
    </recommendedName>
</protein>
<dbReference type="EMBL" id="BGPR01249938">
    <property type="protein sequence ID" value="GBM38823.1"/>
    <property type="molecule type" value="Genomic_DNA"/>
</dbReference>
<evidence type="ECO:0008006" key="6">
    <source>
        <dbReference type="Google" id="ProtNLM"/>
    </source>
</evidence>
<keyword evidence="5" id="KW-1185">Reference proteome</keyword>
<organism evidence="4 5">
    <name type="scientific">Araneus ventricosus</name>
    <name type="common">Orbweaver spider</name>
    <name type="synonym">Epeira ventricosa</name>
    <dbReference type="NCBI Taxonomy" id="182803"/>
    <lineage>
        <taxon>Eukaryota</taxon>
        <taxon>Metazoa</taxon>
        <taxon>Ecdysozoa</taxon>
        <taxon>Arthropoda</taxon>
        <taxon>Chelicerata</taxon>
        <taxon>Arachnida</taxon>
        <taxon>Araneae</taxon>
        <taxon>Araneomorphae</taxon>
        <taxon>Entelegynae</taxon>
        <taxon>Araneoidea</taxon>
        <taxon>Araneidae</taxon>
        <taxon>Araneus</taxon>
    </lineage>
</organism>
<comment type="caution">
    <text evidence="4">The sequence shown here is derived from an EMBL/GenBank/DDBJ whole genome shotgun (WGS) entry which is preliminary data.</text>
</comment>
<feature type="signal peptide" evidence="1">
    <location>
        <begin position="1"/>
        <end position="17"/>
    </location>
</feature>
<dbReference type="OrthoDB" id="6436162at2759"/>
<evidence type="ECO:0000313" key="4">
    <source>
        <dbReference type="EMBL" id="GBM38945.1"/>
    </source>
</evidence>
<proteinExistence type="predicted"/>
<dbReference type="AlphaFoldDB" id="A0A4Y2FF68"/>
<sequence length="74" mass="7145">MFAKILIICSAFAAAHASLIAPIGYGAPVLTAGPLGIGKGLIAAPSVATVSSQKAVINHVAPSARVAVAAPVAL</sequence>
<keyword evidence="1" id="KW-0732">Signal</keyword>